<evidence type="ECO:0000256" key="2">
    <source>
        <dbReference type="ARBA" id="ARBA00022963"/>
    </source>
</evidence>
<dbReference type="Proteomes" id="UP000237968">
    <property type="component" value="Unassembled WGS sequence"/>
</dbReference>
<dbReference type="GO" id="GO:0016042">
    <property type="term" value="P:lipid catabolic process"/>
    <property type="evidence" value="ECO:0007669"/>
    <property type="project" value="UniProtKB-KW"/>
</dbReference>
<dbReference type="SUPFAM" id="SSF53474">
    <property type="entry name" value="alpha/beta-Hydrolases"/>
    <property type="match status" value="1"/>
</dbReference>
<evidence type="ECO:0000313" key="5">
    <source>
        <dbReference type="EMBL" id="PRQ03462.1"/>
    </source>
</evidence>
<evidence type="ECO:0000256" key="3">
    <source>
        <dbReference type="ARBA" id="ARBA00023098"/>
    </source>
</evidence>
<dbReference type="AlphaFoldDB" id="A0A2S9YEK8"/>
<gene>
    <name evidence="5" type="ORF">ENSA5_15650</name>
</gene>
<keyword evidence="3" id="KW-0443">Lipid metabolism</keyword>
<dbReference type="GO" id="GO:0003847">
    <property type="term" value="F:1-alkyl-2-acetylglycerophosphocholine esterase activity"/>
    <property type="evidence" value="ECO:0007669"/>
    <property type="project" value="TreeGrafter"/>
</dbReference>
<keyword evidence="1 5" id="KW-0378">Hydrolase</keyword>
<proteinExistence type="predicted"/>
<name>A0A2S9YEK8_9BACT</name>
<comment type="caution">
    <text evidence="5">The sequence shown here is derived from an EMBL/GenBank/DDBJ whole genome shotgun (WGS) entry which is preliminary data.</text>
</comment>
<protein>
    <submittedName>
        <fullName evidence="5">Alpha/beta hydrolase family protein</fullName>
    </submittedName>
</protein>
<evidence type="ECO:0000256" key="1">
    <source>
        <dbReference type="ARBA" id="ARBA00022801"/>
    </source>
</evidence>
<sequence length="398" mass="41847">MLICAVFLLAATGCKGDPEGGDESTQDTETTQSETDLDVGESESESETGEPDPISYTDPGEYSVGNLAIGLADPDNERVLRVELWYPATRAAAGAEQALTDFVIDEPDAASFAALVDVAPAECVRTQTASAAAPELAEIAGPWPTLVFSHCHGCARFSSFSLAEHLASHGFLVAAVDHAGSTVFDQLADELPPIDEATLELRRDDVMRVIDELLDPAATSLPDPFVGLADGERLGVFGHSFGSVTTGKVLQDDPRPRAGVAIAAPIENPLLPGVTMAGIDEPLMLFVAVEDNSITEFGNAAIRQNFTDANAPAWKLEFADTGHFAFSDLAGLSDYFSAGCGEGERQTDGAPFTYADPFAVRSLAAGRVAAFFALHLLGDDEALAQLEAGDPLLDVQSK</sequence>
<evidence type="ECO:0000256" key="4">
    <source>
        <dbReference type="SAM" id="MobiDB-lite"/>
    </source>
</evidence>
<feature type="compositionally biased region" description="Acidic residues" evidence="4">
    <location>
        <begin position="35"/>
        <end position="50"/>
    </location>
</feature>
<dbReference type="PANTHER" id="PTHR10272">
    <property type="entry name" value="PLATELET-ACTIVATING FACTOR ACETYLHYDROLASE"/>
    <property type="match status" value="1"/>
</dbReference>
<dbReference type="EMBL" id="PVNK01000082">
    <property type="protein sequence ID" value="PRQ03462.1"/>
    <property type="molecule type" value="Genomic_DNA"/>
</dbReference>
<dbReference type="Pfam" id="PF03403">
    <property type="entry name" value="PAF-AH_p_II"/>
    <property type="match status" value="1"/>
</dbReference>
<accession>A0A2S9YEK8</accession>
<feature type="region of interest" description="Disordered" evidence="4">
    <location>
        <begin position="15"/>
        <end position="59"/>
    </location>
</feature>
<evidence type="ECO:0000313" key="6">
    <source>
        <dbReference type="Proteomes" id="UP000237968"/>
    </source>
</evidence>
<keyword evidence="6" id="KW-1185">Reference proteome</keyword>
<dbReference type="PANTHER" id="PTHR10272:SF0">
    <property type="entry name" value="PLATELET-ACTIVATING FACTOR ACETYLHYDROLASE"/>
    <property type="match status" value="1"/>
</dbReference>
<dbReference type="Gene3D" id="3.40.50.1820">
    <property type="entry name" value="alpha/beta hydrolase"/>
    <property type="match status" value="1"/>
</dbReference>
<keyword evidence="2" id="KW-0442">Lipid degradation</keyword>
<organism evidence="5 6">
    <name type="scientific">Enhygromyxa salina</name>
    <dbReference type="NCBI Taxonomy" id="215803"/>
    <lineage>
        <taxon>Bacteria</taxon>
        <taxon>Pseudomonadati</taxon>
        <taxon>Myxococcota</taxon>
        <taxon>Polyangia</taxon>
        <taxon>Nannocystales</taxon>
        <taxon>Nannocystaceae</taxon>
        <taxon>Enhygromyxa</taxon>
    </lineage>
</organism>
<reference evidence="5 6" key="1">
    <citation type="submission" date="2018-03" db="EMBL/GenBank/DDBJ databases">
        <title>Draft Genome Sequences of the Obligatory Marine Myxobacteria Enhygromyxa salina SWB005.</title>
        <authorList>
            <person name="Poehlein A."/>
            <person name="Moghaddam J.A."/>
            <person name="Harms H."/>
            <person name="Alanjari M."/>
            <person name="Koenig G.M."/>
            <person name="Daniel R."/>
            <person name="Schaeberle T.F."/>
        </authorList>
    </citation>
    <scope>NUCLEOTIDE SEQUENCE [LARGE SCALE GENOMIC DNA]</scope>
    <source>
        <strain evidence="5 6">SWB005</strain>
    </source>
</reference>
<dbReference type="InterPro" id="IPR029058">
    <property type="entry name" value="AB_hydrolase_fold"/>
</dbReference>